<proteinExistence type="predicted"/>
<evidence type="ECO:0000313" key="2">
    <source>
        <dbReference type="EnsemblPlants" id="KEH25413"/>
    </source>
</evidence>
<reference evidence="2" key="3">
    <citation type="submission" date="2015-04" db="UniProtKB">
        <authorList>
            <consortium name="EnsemblPlants"/>
        </authorList>
    </citation>
    <scope>IDENTIFICATION</scope>
    <source>
        <strain evidence="2">cv. Jemalong A17</strain>
    </source>
</reference>
<dbReference type="Proteomes" id="UP000002051">
    <property type="component" value="Chromosome 6"/>
</dbReference>
<evidence type="ECO:0000313" key="3">
    <source>
        <dbReference type="Proteomes" id="UP000002051"/>
    </source>
</evidence>
<evidence type="ECO:0000313" key="1">
    <source>
        <dbReference type="EMBL" id="KEH25413.1"/>
    </source>
</evidence>
<organism evidence="1 3">
    <name type="scientific">Medicago truncatula</name>
    <name type="common">Barrel medic</name>
    <name type="synonym">Medicago tribuloides</name>
    <dbReference type="NCBI Taxonomy" id="3880"/>
    <lineage>
        <taxon>Eukaryota</taxon>
        <taxon>Viridiplantae</taxon>
        <taxon>Streptophyta</taxon>
        <taxon>Embryophyta</taxon>
        <taxon>Tracheophyta</taxon>
        <taxon>Spermatophyta</taxon>
        <taxon>Magnoliopsida</taxon>
        <taxon>eudicotyledons</taxon>
        <taxon>Gunneridae</taxon>
        <taxon>Pentapetalae</taxon>
        <taxon>rosids</taxon>
        <taxon>fabids</taxon>
        <taxon>Fabales</taxon>
        <taxon>Fabaceae</taxon>
        <taxon>Papilionoideae</taxon>
        <taxon>50 kb inversion clade</taxon>
        <taxon>NPAAA clade</taxon>
        <taxon>Hologalegina</taxon>
        <taxon>IRL clade</taxon>
        <taxon>Trifolieae</taxon>
        <taxon>Medicago</taxon>
    </lineage>
</organism>
<protein>
    <submittedName>
        <fullName evidence="1 2">Uncharacterized protein</fullName>
    </submittedName>
</protein>
<dbReference type="EnsemblPlants" id="KEH25413">
    <property type="protein sequence ID" value="KEH25413"/>
    <property type="gene ID" value="MTR_6g022540"/>
</dbReference>
<reference evidence="1 3" key="1">
    <citation type="journal article" date="2011" name="Nature">
        <title>The Medicago genome provides insight into the evolution of rhizobial symbioses.</title>
        <authorList>
            <person name="Young N.D."/>
            <person name="Debelle F."/>
            <person name="Oldroyd G.E."/>
            <person name="Geurts R."/>
            <person name="Cannon S.B."/>
            <person name="Udvardi M.K."/>
            <person name="Benedito V.A."/>
            <person name="Mayer K.F."/>
            <person name="Gouzy J."/>
            <person name="Schoof H."/>
            <person name="Van de Peer Y."/>
            <person name="Proost S."/>
            <person name="Cook D.R."/>
            <person name="Meyers B.C."/>
            <person name="Spannagl M."/>
            <person name="Cheung F."/>
            <person name="De Mita S."/>
            <person name="Krishnakumar V."/>
            <person name="Gundlach H."/>
            <person name="Zhou S."/>
            <person name="Mudge J."/>
            <person name="Bharti A.K."/>
            <person name="Murray J.D."/>
            <person name="Naoumkina M.A."/>
            <person name="Rosen B."/>
            <person name="Silverstein K.A."/>
            <person name="Tang H."/>
            <person name="Rombauts S."/>
            <person name="Zhao P.X."/>
            <person name="Zhou P."/>
            <person name="Barbe V."/>
            <person name="Bardou P."/>
            <person name="Bechner M."/>
            <person name="Bellec A."/>
            <person name="Berger A."/>
            <person name="Berges H."/>
            <person name="Bidwell S."/>
            <person name="Bisseling T."/>
            <person name="Choisne N."/>
            <person name="Couloux A."/>
            <person name="Denny R."/>
            <person name="Deshpande S."/>
            <person name="Dai X."/>
            <person name="Doyle J.J."/>
            <person name="Dudez A.M."/>
            <person name="Farmer A.D."/>
            <person name="Fouteau S."/>
            <person name="Franken C."/>
            <person name="Gibelin C."/>
            <person name="Gish J."/>
            <person name="Goldstein S."/>
            <person name="Gonzalez A.J."/>
            <person name="Green P.J."/>
            <person name="Hallab A."/>
            <person name="Hartog M."/>
            <person name="Hua A."/>
            <person name="Humphray S.J."/>
            <person name="Jeong D.H."/>
            <person name="Jing Y."/>
            <person name="Jocker A."/>
            <person name="Kenton S.M."/>
            <person name="Kim D.J."/>
            <person name="Klee K."/>
            <person name="Lai H."/>
            <person name="Lang C."/>
            <person name="Lin S."/>
            <person name="Macmil S.L."/>
            <person name="Magdelenat G."/>
            <person name="Matthews L."/>
            <person name="McCorrison J."/>
            <person name="Monaghan E.L."/>
            <person name="Mun J.H."/>
            <person name="Najar F.Z."/>
            <person name="Nicholson C."/>
            <person name="Noirot C."/>
            <person name="O'Bleness M."/>
            <person name="Paule C.R."/>
            <person name="Poulain J."/>
            <person name="Prion F."/>
            <person name="Qin B."/>
            <person name="Qu C."/>
            <person name="Retzel E.F."/>
            <person name="Riddle C."/>
            <person name="Sallet E."/>
            <person name="Samain S."/>
            <person name="Samson N."/>
            <person name="Sanders I."/>
            <person name="Saurat O."/>
            <person name="Scarpelli C."/>
            <person name="Schiex T."/>
            <person name="Segurens B."/>
            <person name="Severin A.J."/>
            <person name="Sherrier D.J."/>
            <person name="Shi R."/>
            <person name="Sims S."/>
            <person name="Singer S.R."/>
            <person name="Sinharoy S."/>
            <person name="Sterck L."/>
            <person name="Viollet A."/>
            <person name="Wang B.B."/>
            <person name="Wang K."/>
            <person name="Wang M."/>
            <person name="Wang X."/>
            <person name="Warfsmann J."/>
            <person name="Weissenbach J."/>
            <person name="White D.D."/>
            <person name="White J.D."/>
            <person name="Wiley G.B."/>
            <person name="Wincker P."/>
            <person name="Xing Y."/>
            <person name="Yang L."/>
            <person name="Yao Z."/>
            <person name="Ying F."/>
            <person name="Zhai J."/>
            <person name="Zhou L."/>
            <person name="Zuber A."/>
            <person name="Denarie J."/>
            <person name="Dixon R.A."/>
            <person name="May G.D."/>
            <person name="Schwartz D.C."/>
            <person name="Rogers J."/>
            <person name="Quetier F."/>
            <person name="Town C.D."/>
            <person name="Roe B.A."/>
        </authorList>
    </citation>
    <scope>NUCLEOTIDE SEQUENCE [LARGE SCALE GENOMIC DNA]</scope>
    <source>
        <strain evidence="1">A17</strain>
        <strain evidence="2 3">cv. Jemalong A17</strain>
    </source>
</reference>
<reference evidence="1 3" key="2">
    <citation type="journal article" date="2014" name="BMC Genomics">
        <title>An improved genome release (version Mt4.0) for the model legume Medicago truncatula.</title>
        <authorList>
            <person name="Tang H."/>
            <person name="Krishnakumar V."/>
            <person name="Bidwell S."/>
            <person name="Rosen B."/>
            <person name="Chan A."/>
            <person name="Zhou S."/>
            <person name="Gentzbittel L."/>
            <person name="Childs K.L."/>
            <person name="Yandell M."/>
            <person name="Gundlach H."/>
            <person name="Mayer K.F."/>
            <person name="Schwartz D.C."/>
            <person name="Town C.D."/>
        </authorList>
    </citation>
    <scope>GENOME REANNOTATION</scope>
    <source>
        <strain evidence="1">A17</strain>
        <strain evidence="2 3">cv. Jemalong A17</strain>
    </source>
</reference>
<dbReference type="HOGENOM" id="CLU_2187826_0_0_1"/>
<name>A0A072U8I8_MEDTR</name>
<gene>
    <name evidence="1" type="ordered locus">MTR_6g022540</name>
</gene>
<sequence length="121" mass="13736">MIFIHSNREITSFNTAKNVKNESANKVTASKLIAYNGIMPTKIYDEIKVTGISIASGSATLTPKSLIEQSIFQYESIEHRMKMENQTTPHKTTNNKSPHLDDEIAKKKNLDLCENHLFRLK</sequence>
<dbReference type="EMBL" id="CM001222">
    <property type="protein sequence ID" value="KEH25413.1"/>
    <property type="molecule type" value="Genomic_DNA"/>
</dbReference>
<keyword evidence="3" id="KW-1185">Reference proteome</keyword>
<accession>A0A072U8I8</accession>
<dbReference type="AlphaFoldDB" id="A0A072U8I8"/>